<dbReference type="Pfam" id="PF26148">
    <property type="entry name" value="VPS18_RING_C"/>
    <property type="match status" value="1"/>
</dbReference>
<dbReference type="KEGG" id="clus:A9F13_03g02794"/>
<evidence type="ECO:0000256" key="3">
    <source>
        <dbReference type="ARBA" id="ARBA00022833"/>
    </source>
</evidence>
<dbReference type="GO" id="GO:0007032">
    <property type="term" value="P:endosome organization"/>
    <property type="evidence" value="ECO:0007669"/>
    <property type="project" value="TreeGrafter"/>
</dbReference>
<evidence type="ECO:0000259" key="7">
    <source>
        <dbReference type="Pfam" id="PF26148"/>
    </source>
</evidence>
<dbReference type="InterPro" id="IPR007810">
    <property type="entry name" value="Pep3/Vps18_beta-prop"/>
</dbReference>
<dbReference type="GO" id="GO:0048284">
    <property type="term" value="P:organelle fusion"/>
    <property type="evidence" value="ECO:0007669"/>
    <property type="project" value="TreeGrafter"/>
</dbReference>
<dbReference type="GO" id="GO:0030674">
    <property type="term" value="F:protein-macromolecule adaptor activity"/>
    <property type="evidence" value="ECO:0007669"/>
    <property type="project" value="TreeGrafter"/>
</dbReference>
<dbReference type="SUPFAM" id="SSF57850">
    <property type="entry name" value="RING/U-box"/>
    <property type="match status" value="1"/>
</dbReference>
<dbReference type="GO" id="GO:0006904">
    <property type="term" value="P:vesicle docking involved in exocytosis"/>
    <property type="evidence" value="ECO:0007669"/>
    <property type="project" value="TreeGrafter"/>
</dbReference>
<dbReference type="SUPFAM" id="SSF101908">
    <property type="entry name" value="Putative isomerase YbhE"/>
    <property type="match status" value="1"/>
</dbReference>
<feature type="domain" description="Pep3/Vps18 beta-propeller" evidence="6">
    <location>
        <begin position="37"/>
        <end position="364"/>
    </location>
</feature>
<evidence type="ECO:0000313" key="9">
    <source>
        <dbReference type="Proteomes" id="UP000195602"/>
    </source>
</evidence>
<dbReference type="InterPro" id="IPR058919">
    <property type="entry name" value="Pep3/Vps18_RING_C"/>
</dbReference>
<organism evidence="8 9">
    <name type="scientific">Clavispora lusitaniae</name>
    <name type="common">Candida lusitaniae</name>
    <dbReference type="NCBI Taxonomy" id="36911"/>
    <lineage>
        <taxon>Eukaryota</taxon>
        <taxon>Fungi</taxon>
        <taxon>Dikarya</taxon>
        <taxon>Ascomycota</taxon>
        <taxon>Saccharomycotina</taxon>
        <taxon>Pichiomycetes</taxon>
        <taxon>Metschnikowiaceae</taxon>
        <taxon>Clavispora</taxon>
    </lineage>
</organism>
<dbReference type="Proteomes" id="UP000195602">
    <property type="component" value="Unassembled WGS sequence"/>
</dbReference>
<protein>
    <submittedName>
        <fullName evidence="8">Vacuolar membrane protein</fullName>
    </submittedName>
</protein>
<dbReference type="Pfam" id="PF05131">
    <property type="entry name" value="Pep3_Vps18"/>
    <property type="match status" value="1"/>
</dbReference>
<keyword evidence="2" id="KW-0863">Zinc-finger</keyword>
<evidence type="ECO:0000256" key="4">
    <source>
        <dbReference type="ARBA" id="ARBA00023136"/>
    </source>
</evidence>
<evidence type="ECO:0000259" key="6">
    <source>
        <dbReference type="Pfam" id="PF05131"/>
    </source>
</evidence>
<dbReference type="PANTHER" id="PTHR23323">
    <property type="entry name" value="VACUOLAR PROTEIN SORTING-ASSOCIATED PROTEIN"/>
    <property type="match status" value="1"/>
</dbReference>
<reference evidence="8 9" key="1">
    <citation type="submission" date="2017-04" db="EMBL/GenBank/DDBJ databases">
        <title>Draft genome of the yeast Clavispora lusitaniae type strain CBS 6936.</title>
        <authorList>
            <person name="Durrens P."/>
            <person name="Klopp C."/>
            <person name="Biteau N."/>
            <person name="Fitton-Ouhabi V."/>
            <person name="Dementhon K."/>
            <person name="Accoceberry I."/>
            <person name="Sherman D.J."/>
            <person name="Noel T."/>
        </authorList>
    </citation>
    <scope>NUCLEOTIDE SEQUENCE [LARGE SCALE GENOMIC DNA]</scope>
    <source>
        <strain evidence="8 9">CBS 6936</strain>
    </source>
</reference>
<evidence type="ECO:0000256" key="5">
    <source>
        <dbReference type="ARBA" id="ARBA00029433"/>
    </source>
</evidence>
<keyword evidence="1" id="KW-0479">Metal-binding</keyword>
<keyword evidence="4" id="KW-0472">Membrane</keyword>
<evidence type="ECO:0000256" key="1">
    <source>
        <dbReference type="ARBA" id="ARBA00022723"/>
    </source>
</evidence>
<keyword evidence="3" id="KW-0862">Zinc</keyword>
<dbReference type="InterPro" id="IPR013083">
    <property type="entry name" value="Znf_RING/FYVE/PHD"/>
</dbReference>
<accession>A0AA91Q2M9</accession>
<comment type="subcellular location">
    <subcellularLocation>
        <location evidence="5">Endomembrane system</location>
        <topology evidence="5">Peripheral membrane protein</topology>
        <orientation evidence="5">Cytoplasmic side</orientation>
    </subcellularLocation>
</comment>
<feature type="domain" description="Pep3/Vps18 RING C-terminal" evidence="7">
    <location>
        <begin position="985"/>
        <end position="1065"/>
    </location>
</feature>
<evidence type="ECO:0000313" key="8">
    <source>
        <dbReference type="EMBL" id="OVF10133.1"/>
    </source>
</evidence>
<sequence>MDTDSLNIVKSIGSDSVTSTKPSSFEQEQAILHFEQPKFDLEKVQLQFDLRNGLRQLLVSNNVMYIFTSTIVYRIDLSHPFDVAEIDLPGSPESSVTNAWLHPSGQFLIIQVNNTQYFHLHISYSKFKSLPRFKGLQARFVVFSESPDTSSTGDFLIATKDGNVFVAMIKSHEPATQGSKRDDKYVKNVYKTKGQIFGLSVANNNSQIQLFVDGQLLVWDCFEFVLAEITRDFRQEPTILSTAPQDASTVFLSRGQNYYIVVPETLDIYSNDEELQLSNTEKLNVGEGGILNSENSFISSAHHLIFMSSKRDSLIIVNKLTSQSPVVKNLPTFTQGTKPLGIVSDPIGNTHWLYTSNEIFELSITNESVSVWYNYYQIGDYERALRLLDASDQNSSTWFKKNVVMVKQGYDLLQKGGFGVETYNSESSDGLFENQVKGIRILSASQEPFEKVCLMLLNMHSSPENSISSNILLVEYLKVKFKNAKEVEHNKLRMVVLSSWIVRIYVELIQAVDREARLQSDAKVYGEHMANGAHESPARDFSQELNDQLDDFLSTNCKVVDSKTIYQILTDMDFSQKSLFFADILEDYEFILNQHMDEEHWSDALKVLVKMYTKDRPKASEIIYSSSTAFLINSPRETVELWLKLPTLDYERLLPAILSYNKSGNTVNYAQNPSIHFLSKLINEKSVRNPTVVNYYLTLLISYPSQEDEQQAVTKVITKTLQHIISETQSNSRKRAPYDPGFLLRLCLRFKRYQPAVLILINDMELYDAALKLALDNNLSSLAEYVLKQYDNSIFQDENGSSSAFEESENGVRVTTIKLEDEHFAMRKKLWMTYATFLIEKVCNGEKVEVLDAANLESLPPPKETKKDTVQSITSTLVNSVNGNNKDDAEALGLSKVLHYLLSLSFSGKERAPVLSLKDLLPLFPSSITISNFKEEIVNSLNLYNNSINQLSLEMQESADIAENLKKQIQDSALKEKNGTIYTIIEPGESCSLCKNLLVDRNFIVFPNCHHCFHKDCVVRFYLKSKGDYRFKKMFQAFRQTSTVADKAELDAILLKECVLCNDKNLNTLDDPLVDQEQNKAEIEEWQL</sequence>
<name>A0AA91Q2M9_CLALS</name>
<dbReference type="AlphaFoldDB" id="A0AA91Q2M9"/>
<gene>
    <name evidence="8" type="ORF">A9F13_03g02794</name>
</gene>
<dbReference type="Gene3D" id="3.30.40.10">
    <property type="entry name" value="Zinc/RING finger domain, C3HC4 (zinc finger)"/>
    <property type="match status" value="1"/>
</dbReference>
<dbReference type="GO" id="GO:0008270">
    <property type="term" value="F:zinc ion binding"/>
    <property type="evidence" value="ECO:0007669"/>
    <property type="project" value="UniProtKB-KW"/>
</dbReference>
<proteinExistence type="predicted"/>
<comment type="caution">
    <text evidence="8">The sequence shown here is derived from an EMBL/GenBank/DDBJ whole genome shotgun (WGS) entry which is preliminary data.</text>
</comment>
<dbReference type="PANTHER" id="PTHR23323:SF26">
    <property type="entry name" value="VACUOLAR PROTEIN SORTING-ASSOCIATED PROTEIN 18 HOMOLOG"/>
    <property type="match status" value="1"/>
</dbReference>
<evidence type="ECO:0000256" key="2">
    <source>
        <dbReference type="ARBA" id="ARBA00022771"/>
    </source>
</evidence>
<dbReference type="EMBL" id="LYUB02000003">
    <property type="protein sequence ID" value="OVF10133.1"/>
    <property type="molecule type" value="Genomic_DNA"/>
</dbReference>
<dbReference type="GO" id="GO:0005768">
    <property type="term" value="C:endosome"/>
    <property type="evidence" value="ECO:0007669"/>
    <property type="project" value="TreeGrafter"/>
</dbReference>
<dbReference type="GO" id="GO:0007033">
    <property type="term" value="P:vacuole organization"/>
    <property type="evidence" value="ECO:0007669"/>
    <property type="project" value="TreeGrafter"/>
</dbReference>
<dbReference type="GO" id="GO:0030897">
    <property type="term" value="C:HOPS complex"/>
    <property type="evidence" value="ECO:0007669"/>
    <property type="project" value="TreeGrafter"/>
</dbReference>